<keyword evidence="2" id="KW-1185">Reference proteome</keyword>
<gene>
    <name evidence="1" type="ORF">K469DRAFT_589960</name>
</gene>
<dbReference type="PANTHER" id="PTHR24148:SF73">
    <property type="entry name" value="HET DOMAIN PROTEIN (AFU_ORTHOLOGUE AFUA_8G01020)"/>
    <property type="match status" value="1"/>
</dbReference>
<dbReference type="PANTHER" id="PTHR24148">
    <property type="entry name" value="ANKYRIN REPEAT DOMAIN-CONTAINING PROTEIN 39 HOMOLOG-RELATED"/>
    <property type="match status" value="1"/>
</dbReference>
<sequence length="80" mass="9276">FRAALRLFFITVNGYMGLGPRNAREGDLICCFYGGPMLYVLRRTEDAEESYRIIGDCYVHGLMNGESLKWDVPRQHFRIV</sequence>
<proteinExistence type="predicted"/>
<evidence type="ECO:0000313" key="1">
    <source>
        <dbReference type="EMBL" id="KAF2181337.1"/>
    </source>
</evidence>
<accession>A0A6A6DP62</accession>
<protein>
    <recommendedName>
        <fullName evidence="3">Heterokaryon incompatibility domain-containing protein</fullName>
    </recommendedName>
</protein>
<dbReference type="OrthoDB" id="2157530at2759"/>
<dbReference type="AlphaFoldDB" id="A0A6A6DP62"/>
<dbReference type="InterPro" id="IPR052895">
    <property type="entry name" value="HetReg/Transcr_Mod"/>
</dbReference>
<evidence type="ECO:0008006" key="3">
    <source>
        <dbReference type="Google" id="ProtNLM"/>
    </source>
</evidence>
<feature type="non-terminal residue" evidence="1">
    <location>
        <position position="1"/>
    </location>
</feature>
<dbReference type="Pfam" id="PF26639">
    <property type="entry name" value="Het-6_barrel"/>
    <property type="match status" value="1"/>
</dbReference>
<evidence type="ECO:0000313" key="2">
    <source>
        <dbReference type="Proteomes" id="UP000800200"/>
    </source>
</evidence>
<name>A0A6A6DP62_9PEZI</name>
<dbReference type="EMBL" id="ML994653">
    <property type="protein sequence ID" value="KAF2181337.1"/>
    <property type="molecule type" value="Genomic_DNA"/>
</dbReference>
<organism evidence="1 2">
    <name type="scientific">Zopfia rhizophila CBS 207.26</name>
    <dbReference type="NCBI Taxonomy" id="1314779"/>
    <lineage>
        <taxon>Eukaryota</taxon>
        <taxon>Fungi</taxon>
        <taxon>Dikarya</taxon>
        <taxon>Ascomycota</taxon>
        <taxon>Pezizomycotina</taxon>
        <taxon>Dothideomycetes</taxon>
        <taxon>Dothideomycetes incertae sedis</taxon>
        <taxon>Zopfiaceae</taxon>
        <taxon>Zopfia</taxon>
    </lineage>
</organism>
<reference evidence="1" key="1">
    <citation type="journal article" date="2020" name="Stud. Mycol.">
        <title>101 Dothideomycetes genomes: a test case for predicting lifestyles and emergence of pathogens.</title>
        <authorList>
            <person name="Haridas S."/>
            <person name="Albert R."/>
            <person name="Binder M."/>
            <person name="Bloem J."/>
            <person name="Labutti K."/>
            <person name="Salamov A."/>
            <person name="Andreopoulos B."/>
            <person name="Baker S."/>
            <person name="Barry K."/>
            <person name="Bills G."/>
            <person name="Bluhm B."/>
            <person name="Cannon C."/>
            <person name="Castanera R."/>
            <person name="Culley D."/>
            <person name="Daum C."/>
            <person name="Ezra D."/>
            <person name="Gonzalez J."/>
            <person name="Henrissat B."/>
            <person name="Kuo A."/>
            <person name="Liang C."/>
            <person name="Lipzen A."/>
            <person name="Lutzoni F."/>
            <person name="Magnuson J."/>
            <person name="Mondo S."/>
            <person name="Nolan M."/>
            <person name="Ohm R."/>
            <person name="Pangilinan J."/>
            <person name="Park H.-J."/>
            <person name="Ramirez L."/>
            <person name="Alfaro M."/>
            <person name="Sun H."/>
            <person name="Tritt A."/>
            <person name="Yoshinaga Y."/>
            <person name="Zwiers L.-H."/>
            <person name="Turgeon B."/>
            <person name="Goodwin S."/>
            <person name="Spatafora J."/>
            <person name="Crous P."/>
            <person name="Grigoriev I."/>
        </authorList>
    </citation>
    <scope>NUCLEOTIDE SEQUENCE</scope>
    <source>
        <strain evidence="1">CBS 207.26</strain>
    </source>
</reference>
<dbReference type="Proteomes" id="UP000800200">
    <property type="component" value="Unassembled WGS sequence"/>
</dbReference>